<gene>
    <name evidence="1" type="ORF">HaLaN_09799</name>
</gene>
<accession>A0A699Z4L3</accession>
<keyword evidence="2" id="KW-1185">Reference proteome</keyword>
<comment type="caution">
    <text evidence="1">The sequence shown here is derived from an EMBL/GenBank/DDBJ whole genome shotgun (WGS) entry which is preliminary data.</text>
</comment>
<feature type="non-terminal residue" evidence="1">
    <location>
        <position position="1"/>
    </location>
</feature>
<sequence>MDRLTKLLDHLQQADANFDEAAWPAPGTDYVFDPLMGLKQRRRQAISNSTTA</sequence>
<dbReference type="EMBL" id="BLLF01000658">
    <property type="protein sequence ID" value="GFH13844.1"/>
    <property type="molecule type" value="Genomic_DNA"/>
</dbReference>
<evidence type="ECO:0000313" key="2">
    <source>
        <dbReference type="Proteomes" id="UP000485058"/>
    </source>
</evidence>
<evidence type="ECO:0000313" key="1">
    <source>
        <dbReference type="EMBL" id="GFH13844.1"/>
    </source>
</evidence>
<dbReference type="Proteomes" id="UP000485058">
    <property type="component" value="Unassembled WGS sequence"/>
</dbReference>
<protein>
    <submittedName>
        <fullName evidence="1">Uncharacterized protein</fullName>
    </submittedName>
</protein>
<reference evidence="1 2" key="1">
    <citation type="submission" date="2020-02" db="EMBL/GenBank/DDBJ databases">
        <title>Draft genome sequence of Haematococcus lacustris strain NIES-144.</title>
        <authorList>
            <person name="Morimoto D."/>
            <person name="Nakagawa S."/>
            <person name="Yoshida T."/>
            <person name="Sawayama S."/>
        </authorList>
    </citation>
    <scope>NUCLEOTIDE SEQUENCE [LARGE SCALE GENOMIC DNA]</scope>
    <source>
        <strain evidence="1 2">NIES-144</strain>
    </source>
</reference>
<proteinExistence type="predicted"/>
<dbReference type="AlphaFoldDB" id="A0A699Z4L3"/>
<organism evidence="1 2">
    <name type="scientific">Haematococcus lacustris</name>
    <name type="common">Green alga</name>
    <name type="synonym">Haematococcus pluvialis</name>
    <dbReference type="NCBI Taxonomy" id="44745"/>
    <lineage>
        <taxon>Eukaryota</taxon>
        <taxon>Viridiplantae</taxon>
        <taxon>Chlorophyta</taxon>
        <taxon>core chlorophytes</taxon>
        <taxon>Chlorophyceae</taxon>
        <taxon>CS clade</taxon>
        <taxon>Chlamydomonadales</taxon>
        <taxon>Haematococcaceae</taxon>
        <taxon>Haematococcus</taxon>
    </lineage>
</organism>
<name>A0A699Z4L3_HAELA</name>